<keyword evidence="6" id="KW-1185">Reference proteome</keyword>
<dbReference type="RefSeq" id="WP_144873562.1">
    <property type="nucleotide sequence ID" value="NZ_LR214028.1"/>
</dbReference>
<protein>
    <submittedName>
        <fullName evidence="5">N-ethylmaleimide reductase</fullName>
        <ecNumber evidence="5">1.-.-.-</ecNumber>
    </submittedName>
</protein>
<evidence type="ECO:0000256" key="2">
    <source>
        <dbReference type="ARBA" id="ARBA00005979"/>
    </source>
</evidence>
<dbReference type="CDD" id="cd02933">
    <property type="entry name" value="OYE_like_FMN"/>
    <property type="match status" value="1"/>
</dbReference>
<reference evidence="5 6" key="1">
    <citation type="submission" date="2019-01" db="EMBL/GenBank/DDBJ databases">
        <authorList>
            <person name="Brito A."/>
        </authorList>
    </citation>
    <scope>NUCLEOTIDE SEQUENCE [LARGE SCALE GENOMIC DNA]</scope>
    <source>
        <strain evidence="5">1</strain>
    </source>
</reference>
<dbReference type="Gene3D" id="3.20.20.70">
    <property type="entry name" value="Aldolase class I"/>
    <property type="match status" value="1"/>
</dbReference>
<evidence type="ECO:0000256" key="1">
    <source>
        <dbReference type="ARBA" id="ARBA00001917"/>
    </source>
</evidence>
<evidence type="ECO:0000259" key="4">
    <source>
        <dbReference type="Pfam" id="PF00724"/>
    </source>
</evidence>
<dbReference type="GO" id="GO:0016628">
    <property type="term" value="F:oxidoreductase activity, acting on the CH-CH group of donors, NAD or NADP as acceptor"/>
    <property type="evidence" value="ECO:0007669"/>
    <property type="project" value="UniProtKB-ARBA"/>
</dbReference>
<dbReference type="AlphaFoldDB" id="A0A563VTN0"/>
<dbReference type="PANTHER" id="PTHR22893">
    <property type="entry name" value="NADH OXIDOREDUCTASE-RELATED"/>
    <property type="match status" value="1"/>
</dbReference>
<evidence type="ECO:0000256" key="3">
    <source>
        <dbReference type="ARBA" id="ARBA00023002"/>
    </source>
</evidence>
<organism evidence="5 6">
    <name type="scientific">Hyella patelloides LEGE 07179</name>
    <dbReference type="NCBI Taxonomy" id="945734"/>
    <lineage>
        <taxon>Bacteria</taxon>
        <taxon>Bacillati</taxon>
        <taxon>Cyanobacteriota</taxon>
        <taxon>Cyanophyceae</taxon>
        <taxon>Pleurocapsales</taxon>
        <taxon>Hyellaceae</taxon>
        <taxon>Hyella</taxon>
    </lineage>
</organism>
<comment type="similarity">
    <text evidence="2">Belongs to the NADH:flavin oxidoreductase/NADH oxidase family.</text>
</comment>
<proteinExistence type="inferred from homology"/>
<accession>A0A563VTN0</accession>
<evidence type="ECO:0000313" key="6">
    <source>
        <dbReference type="Proteomes" id="UP000320055"/>
    </source>
</evidence>
<dbReference type="InterPro" id="IPR045247">
    <property type="entry name" value="Oye-like"/>
</dbReference>
<gene>
    <name evidence="5" type="primary">nemA</name>
    <name evidence="5" type="ORF">H1P_2850009</name>
</gene>
<dbReference type="FunFam" id="3.20.20.70:FF:000059">
    <property type="entry name" value="N-ethylmaleimide reductase, FMN-linked"/>
    <property type="match status" value="1"/>
</dbReference>
<dbReference type="Proteomes" id="UP000320055">
    <property type="component" value="Unassembled WGS sequence"/>
</dbReference>
<sequence>MTSNLNLFSSFKLGEYTLPNRMVMAPMTRLRANGTIPTELMGTYYAQRASAGLIITECTMVSSLSNGYINCPGIYDSEQVAGWKLVTQAVHAPQSGSLRDRGGKIFLQLWHSGRVAHPALLDGELPVAPSAIAGKGQLHTPIGKVDLETPRALETEEIAEIVEQFRQGAKNAMNAGFDGVELHGAFGYLIDQFLQDGSNQRTDEYGGTIANCARFLLEVVRAVTEVWRGDRVGIKLSPSNTFYGMLDSNPQATFSYVIKALNDFNLAYIHLMEPNEVDLKNGDVINHVLPTFKPFYHGTIITNGGYDKKRGNQVIAAQDAELVSYGKLFLANPDLPQRFLKDADLNEPNPKTFYGRGDDRLKIGYTDYPFLNN</sequence>
<dbReference type="InterPro" id="IPR001155">
    <property type="entry name" value="OxRdtase_FMN_N"/>
</dbReference>
<name>A0A563VTN0_9CYAN</name>
<dbReference type="PANTHER" id="PTHR22893:SF98">
    <property type="entry name" value="OXIDOREDUCTASE"/>
    <property type="match status" value="1"/>
</dbReference>
<dbReference type="GO" id="GO:0005829">
    <property type="term" value="C:cytosol"/>
    <property type="evidence" value="ECO:0007669"/>
    <property type="project" value="UniProtKB-ARBA"/>
</dbReference>
<dbReference type="SUPFAM" id="SSF51395">
    <property type="entry name" value="FMN-linked oxidoreductases"/>
    <property type="match status" value="1"/>
</dbReference>
<evidence type="ECO:0000313" key="5">
    <source>
        <dbReference type="EMBL" id="VEP14765.1"/>
    </source>
</evidence>
<comment type="cofactor">
    <cofactor evidence="1">
        <name>FMN</name>
        <dbReference type="ChEBI" id="CHEBI:58210"/>
    </cofactor>
</comment>
<dbReference type="OrthoDB" id="9772736at2"/>
<dbReference type="InterPro" id="IPR013785">
    <property type="entry name" value="Aldolase_TIM"/>
</dbReference>
<dbReference type="EMBL" id="CAACVJ010000207">
    <property type="protein sequence ID" value="VEP14765.1"/>
    <property type="molecule type" value="Genomic_DNA"/>
</dbReference>
<keyword evidence="3 5" id="KW-0560">Oxidoreductase</keyword>
<feature type="domain" description="NADH:flavin oxidoreductase/NADH oxidase N-terminal" evidence="4">
    <location>
        <begin position="7"/>
        <end position="342"/>
    </location>
</feature>
<dbReference type="Pfam" id="PF00724">
    <property type="entry name" value="Oxidored_FMN"/>
    <property type="match status" value="1"/>
</dbReference>
<dbReference type="EC" id="1.-.-.-" evidence="5"/>
<dbReference type="GO" id="GO:0010181">
    <property type="term" value="F:FMN binding"/>
    <property type="evidence" value="ECO:0007669"/>
    <property type="project" value="InterPro"/>
</dbReference>